<dbReference type="Proteomes" id="UP000480178">
    <property type="component" value="Chromosome"/>
</dbReference>
<name>A0A6C0GSZ7_9BACT</name>
<protein>
    <submittedName>
        <fullName evidence="1">Uncharacterized protein</fullName>
    </submittedName>
</protein>
<accession>A0A6C0GSZ7</accession>
<reference evidence="1 2" key="1">
    <citation type="submission" date="2020-01" db="EMBL/GenBank/DDBJ databases">
        <authorList>
            <person name="Kim M.K."/>
        </authorList>
    </citation>
    <scope>NUCLEOTIDE SEQUENCE [LARGE SCALE GENOMIC DNA]</scope>
    <source>
        <strain evidence="1 2">172606-1</strain>
    </source>
</reference>
<organism evidence="1 2">
    <name type="scientific">Rhodocytophaga rosea</name>
    <dbReference type="NCBI Taxonomy" id="2704465"/>
    <lineage>
        <taxon>Bacteria</taxon>
        <taxon>Pseudomonadati</taxon>
        <taxon>Bacteroidota</taxon>
        <taxon>Cytophagia</taxon>
        <taxon>Cytophagales</taxon>
        <taxon>Rhodocytophagaceae</taxon>
        <taxon>Rhodocytophaga</taxon>
    </lineage>
</organism>
<keyword evidence="2" id="KW-1185">Reference proteome</keyword>
<dbReference type="RefSeq" id="WP_162447230.1">
    <property type="nucleotide sequence ID" value="NZ_CP048222.1"/>
</dbReference>
<dbReference type="EMBL" id="CP048222">
    <property type="protein sequence ID" value="QHT71291.1"/>
    <property type="molecule type" value="Genomic_DNA"/>
</dbReference>
<gene>
    <name evidence="1" type="ORF">GXP67_33875</name>
</gene>
<evidence type="ECO:0000313" key="2">
    <source>
        <dbReference type="Proteomes" id="UP000480178"/>
    </source>
</evidence>
<evidence type="ECO:0000313" key="1">
    <source>
        <dbReference type="EMBL" id="QHT71291.1"/>
    </source>
</evidence>
<dbReference type="AlphaFoldDB" id="A0A6C0GSZ7"/>
<sequence length="54" mass="6254">MMEILKFKTSPLSLEEEQKIATLLNQDKIVHKWNIDRENNDTLLTISGNEADPQ</sequence>
<proteinExistence type="predicted"/>
<dbReference type="KEGG" id="rhoz:GXP67_33875"/>